<dbReference type="AlphaFoldDB" id="A0A804JTZ8"/>
<keyword evidence="2" id="KW-0812">Transmembrane</keyword>
<proteinExistence type="predicted"/>
<feature type="region of interest" description="Disordered" evidence="1">
    <location>
        <begin position="1"/>
        <end position="33"/>
    </location>
</feature>
<dbReference type="Gramene" id="Ma07_t09520.1">
    <property type="protein sequence ID" value="Ma07_p09520.1"/>
    <property type="gene ID" value="Ma07_g09520"/>
</dbReference>
<feature type="transmembrane region" description="Helical" evidence="2">
    <location>
        <begin position="41"/>
        <end position="61"/>
    </location>
</feature>
<evidence type="ECO:0000313" key="4">
    <source>
        <dbReference type="EnsemblPlants" id="Ma07_p09520.1"/>
    </source>
</evidence>
<protein>
    <submittedName>
        <fullName evidence="3">(wild Malaysian banana) hypothetical protein</fullName>
    </submittedName>
</protein>
<dbReference type="FunCoup" id="A0A804JTZ8">
    <property type="interactions" value="38"/>
</dbReference>
<keyword evidence="2" id="KW-1133">Transmembrane helix</keyword>
<name>A0A804JTZ8_MUSAM</name>
<evidence type="ECO:0000256" key="2">
    <source>
        <dbReference type="SAM" id="Phobius"/>
    </source>
</evidence>
<dbReference type="Pfam" id="PF20100">
    <property type="entry name" value="DUF6490"/>
    <property type="match status" value="1"/>
</dbReference>
<dbReference type="OMA" id="RRRNIDW"/>
<gene>
    <name evidence="3" type="ORF">GSMUA_45310.1</name>
</gene>
<dbReference type="Proteomes" id="UP000012960">
    <property type="component" value="Unplaced"/>
</dbReference>
<dbReference type="InParanoid" id="A0A804JTZ8"/>
<keyword evidence="2" id="KW-0472">Membrane</keyword>
<feature type="transmembrane region" description="Helical" evidence="2">
    <location>
        <begin position="107"/>
        <end position="125"/>
    </location>
</feature>
<dbReference type="EnsemblPlants" id="Ma07_t09520.1">
    <property type="protein sequence ID" value="Ma07_p09520.1"/>
    <property type="gene ID" value="Ma07_g09520"/>
</dbReference>
<feature type="transmembrane region" description="Helical" evidence="2">
    <location>
        <begin position="67"/>
        <end position="87"/>
    </location>
</feature>
<reference evidence="4" key="2">
    <citation type="submission" date="2021-05" db="UniProtKB">
        <authorList>
            <consortium name="EnsemblPlants"/>
        </authorList>
    </citation>
    <scope>IDENTIFICATION</scope>
    <source>
        <strain evidence="4">subsp. malaccensis</strain>
    </source>
</reference>
<dbReference type="PANTHER" id="PTHR46610:SF20">
    <property type="entry name" value="OS05G0181300 PROTEIN"/>
    <property type="match status" value="1"/>
</dbReference>
<evidence type="ECO:0000313" key="3">
    <source>
        <dbReference type="EMBL" id="CAG1856107.1"/>
    </source>
</evidence>
<evidence type="ECO:0000256" key="1">
    <source>
        <dbReference type="SAM" id="MobiDB-lite"/>
    </source>
</evidence>
<evidence type="ECO:0000313" key="5">
    <source>
        <dbReference type="Proteomes" id="UP000012960"/>
    </source>
</evidence>
<dbReference type="PANTHER" id="PTHR46610">
    <property type="entry name" value="OS05G0181300 PROTEIN"/>
    <property type="match status" value="1"/>
</dbReference>
<dbReference type="InterPro" id="IPR045501">
    <property type="entry name" value="DUF6490"/>
</dbReference>
<organism evidence="4 5">
    <name type="scientific">Musa acuminata subsp. malaccensis</name>
    <name type="common">Wild banana</name>
    <name type="synonym">Musa malaccensis</name>
    <dbReference type="NCBI Taxonomy" id="214687"/>
    <lineage>
        <taxon>Eukaryota</taxon>
        <taxon>Viridiplantae</taxon>
        <taxon>Streptophyta</taxon>
        <taxon>Embryophyta</taxon>
        <taxon>Tracheophyta</taxon>
        <taxon>Spermatophyta</taxon>
        <taxon>Magnoliopsida</taxon>
        <taxon>Liliopsida</taxon>
        <taxon>Zingiberales</taxon>
        <taxon>Musaceae</taxon>
        <taxon>Musa</taxon>
    </lineage>
</organism>
<keyword evidence="5" id="KW-1185">Reference proteome</keyword>
<reference evidence="3" key="1">
    <citation type="submission" date="2021-03" db="EMBL/GenBank/DDBJ databases">
        <authorList>
            <consortium name="Genoscope - CEA"/>
            <person name="William W."/>
        </authorList>
    </citation>
    <scope>NUCLEOTIDE SEQUENCE</scope>
    <source>
        <strain evidence="3">Doubled-haploid Pahang</strain>
    </source>
</reference>
<accession>A0A804JTZ8</accession>
<dbReference type="EMBL" id="HG996473">
    <property type="protein sequence ID" value="CAG1856107.1"/>
    <property type="molecule type" value="Genomic_DNA"/>
</dbReference>
<sequence length="178" mass="19886">MNPHRPSRNPSPYCPMETTVSENKPERRPPSAPQLARRRNIDWLCIITVVFLITSAANAAYRSLHDPSSLAFVAFTYADLILIFLCLERFEKRGSGRTPREKKLLKAAVWALVTALTFAFAWRVARMMPRVLAAVVWTMAGSVALGGFYGLFICRLANEAAVRNVYVGDVELSPDEKA</sequence>
<feature type="transmembrane region" description="Helical" evidence="2">
    <location>
        <begin position="131"/>
        <end position="154"/>
    </location>
</feature>